<organism evidence="2 3">
    <name type="scientific">Methylobacterium radiodurans</name>
    <dbReference type="NCBI Taxonomy" id="2202828"/>
    <lineage>
        <taxon>Bacteria</taxon>
        <taxon>Pseudomonadati</taxon>
        <taxon>Pseudomonadota</taxon>
        <taxon>Alphaproteobacteria</taxon>
        <taxon>Hyphomicrobiales</taxon>
        <taxon>Methylobacteriaceae</taxon>
        <taxon>Methylobacterium</taxon>
    </lineage>
</organism>
<feature type="signal peptide" evidence="1">
    <location>
        <begin position="1"/>
        <end position="20"/>
    </location>
</feature>
<name>A0A2U8VS40_9HYPH</name>
<keyword evidence="3" id="KW-1185">Reference proteome</keyword>
<keyword evidence="1" id="KW-0732">Signal</keyword>
<evidence type="ECO:0000313" key="2">
    <source>
        <dbReference type="EMBL" id="AWN36533.1"/>
    </source>
</evidence>
<protein>
    <submittedName>
        <fullName evidence="2">Uncharacterized protein</fullName>
    </submittedName>
</protein>
<evidence type="ECO:0000313" key="3">
    <source>
        <dbReference type="Proteomes" id="UP000246058"/>
    </source>
</evidence>
<dbReference type="EMBL" id="CP029551">
    <property type="protein sequence ID" value="AWN36533.1"/>
    <property type="molecule type" value="Genomic_DNA"/>
</dbReference>
<evidence type="ECO:0000256" key="1">
    <source>
        <dbReference type="SAM" id="SignalP"/>
    </source>
</evidence>
<accession>A0A2U8VS40</accession>
<feature type="chain" id="PRO_5015962067" evidence="1">
    <location>
        <begin position="21"/>
        <end position="137"/>
    </location>
</feature>
<dbReference type="AlphaFoldDB" id="A0A2U8VS40"/>
<dbReference type="RefSeq" id="WP_109951634.1">
    <property type="nucleotide sequence ID" value="NZ_CP029551.1"/>
</dbReference>
<dbReference type="Proteomes" id="UP000246058">
    <property type="component" value="Chromosome"/>
</dbReference>
<reference evidence="2 3" key="1">
    <citation type="submission" date="2018-05" db="EMBL/GenBank/DDBJ databases">
        <title>Complete Genome Sequence of Methylobacterium sp. 17Sr1-43.</title>
        <authorList>
            <person name="Srinivasan S."/>
        </authorList>
    </citation>
    <scope>NUCLEOTIDE SEQUENCE [LARGE SCALE GENOMIC DNA]</scope>
    <source>
        <strain evidence="2 3">17Sr1-43</strain>
    </source>
</reference>
<proteinExistence type="predicted"/>
<dbReference type="KEGG" id="meti:DK427_12995"/>
<sequence length="137" mass="13744">MRAWLVMGVAGFALMSGLQAAEARGGRGGGGLISVRGYTTQRGTYVAPHVKSRPDGVPGNNLSYRPGVAASVAIGGATGGAVAAGLPAGGGGVVQTASATDGFPEVARAPRMPLYECPAGQRIAWNDELDDGFCILN</sequence>
<gene>
    <name evidence="2" type="ORF">DK427_12995</name>
</gene>
<dbReference type="OrthoDB" id="8690161at2"/>